<comment type="caution">
    <text evidence="2">The sequence shown here is derived from an EMBL/GenBank/DDBJ whole genome shotgun (WGS) entry which is preliminary data.</text>
</comment>
<keyword evidence="3" id="KW-1185">Reference proteome</keyword>
<proteinExistence type="predicted"/>
<dbReference type="EMBL" id="MU842914">
    <property type="protein sequence ID" value="KAK2026455.1"/>
    <property type="molecule type" value="Genomic_DNA"/>
</dbReference>
<name>A0AAD9HCS2_9PEZI</name>
<gene>
    <name evidence="2" type="ORF">LX32DRAFT_20505</name>
</gene>
<feature type="region of interest" description="Disordered" evidence="1">
    <location>
        <begin position="1"/>
        <end position="48"/>
    </location>
</feature>
<protein>
    <submittedName>
        <fullName evidence="2">Uncharacterized protein</fullName>
    </submittedName>
</protein>
<sequence>MRARPDRLDRPAHPGDGASTKPDTPPGCAAGEPSDPGFPSRGRKVAPVNPVCRASREGVCGYESSRTGCRAAMRQRRPHCGSNQARDNGIVPGAAVLGQARSKNHQHEHEPSQHKVHEGCWIKLNCR</sequence>
<feature type="compositionally biased region" description="Basic and acidic residues" evidence="1">
    <location>
        <begin position="1"/>
        <end position="13"/>
    </location>
</feature>
<organism evidence="2 3">
    <name type="scientific">Colletotrichum zoysiae</name>
    <dbReference type="NCBI Taxonomy" id="1216348"/>
    <lineage>
        <taxon>Eukaryota</taxon>
        <taxon>Fungi</taxon>
        <taxon>Dikarya</taxon>
        <taxon>Ascomycota</taxon>
        <taxon>Pezizomycotina</taxon>
        <taxon>Sordariomycetes</taxon>
        <taxon>Hypocreomycetidae</taxon>
        <taxon>Glomerellales</taxon>
        <taxon>Glomerellaceae</taxon>
        <taxon>Colletotrichum</taxon>
        <taxon>Colletotrichum graminicola species complex</taxon>
    </lineage>
</organism>
<evidence type="ECO:0000313" key="3">
    <source>
        <dbReference type="Proteomes" id="UP001232148"/>
    </source>
</evidence>
<dbReference type="Proteomes" id="UP001232148">
    <property type="component" value="Unassembled WGS sequence"/>
</dbReference>
<reference evidence="2" key="1">
    <citation type="submission" date="2021-06" db="EMBL/GenBank/DDBJ databases">
        <title>Comparative genomics, transcriptomics and evolutionary studies reveal genomic signatures of adaptation to plant cell wall in hemibiotrophic fungi.</title>
        <authorList>
            <consortium name="DOE Joint Genome Institute"/>
            <person name="Baroncelli R."/>
            <person name="Diaz J.F."/>
            <person name="Benocci T."/>
            <person name="Peng M."/>
            <person name="Battaglia E."/>
            <person name="Haridas S."/>
            <person name="Andreopoulos W."/>
            <person name="Labutti K."/>
            <person name="Pangilinan J."/>
            <person name="Floch G.L."/>
            <person name="Makela M.R."/>
            <person name="Henrissat B."/>
            <person name="Grigoriev I.V."/>
            <person name="Crouch J.A."/>
            <person name="De Vries R.P."/>
            <person name="Sukno S.A."/>
            <person name="Thon M.R."/>
        </authorList>
    </citation>
    <scope>NUCLEOTIDE SEQUENCE</scope>
    <source>
        <strain evidence="2">MAFF235873</strain>
    </source>
</reference>
<evidence type="ECO:0000256" key="1">
    <source>
        <dbReference type="SAM" id="MobiDB-lite"/>
    </source>
</evidence>
<accession>A0AAD9HCS2</accession>
<dbReference type="AlphaFoldDB" id="A0AAD9HCS2"/>
<evidence type="ECO:0000313" key="2">
    <source>
        <dbReference type="EMBL" id="KAK2026455.1"/>
    </source>
</evidence>